<accession>A0A285LTY8</accession>
<evidence type="ECO:0000256" key="4">
    <source>
        <dbReference type="RuleBase" id="RU003345"/>
    </source>
</evidence>
<dbReference type="Gene3D" id="3.40.605.10">
    <property type="entry name" value="Aldehyde Dehydrogenase, Chain A, domain 1"/>
    <property type="match status" value="1"/>
</dbReference>
<name>A0A285LTY8_9NOCA</name>
<dbReference type="PROSITE" id="PS00070">
    <property type="entry name" value="ALDEHYDE_DEHYDR_CYS"/>
    <property type="match status" value="1"/>
</dbReference>
<evidence type="ECO:0000256" key="1">
    <source>
        <dbReference type="ARBA" id="ARBA00023002"/>
    </source>
</evidence>
<dbReference type="FunFam" id="3.40.309.10:FF:000010">
    <property type="entry name" value="Gamma-aminobutyraldehyde dehydrogenase"/>
    <property type="match status" value="1"/>
</dbReference>
<dbReference type="FunFam" id="3.40.605.10:FF:000001">
    <property type="entry name" value="Aldehyde dehydrogenase 1"/>
    <property type="match status" value="1"/>
</dbReference>
<dbReference type="InterPro" id="IPR015590">
    <property type="entry name" value="Aldehyde_DH_dom"/>
</dbReference>
<dbReference type="InterPro" id="IPR016161">
    <property type="entry name" value="Ald_DH/histidinol_DH"/>
</dbReference>
<feature type="domain" description="Aldehyde dehydrogenase" evidence="5">
    <location>
        <begin position="30"/>
        <end position="486"/>
    </location>
</feature>
<evidence type="ECO:0000313" key="6">
    <source>
        <dbReference type="EMBL" id="SNY88390.1"/>
    </source>
</evidence>
<reference evidence="7" key="1">
    <citation type="submission" date="2017-09" db="EMBL/GenBank/DDBJ databases">
        <authorList>
            <person name="Varghese N."/>
            <person name="Submissions S."/>
        </authorList>
    </citation>
    <scope>NUCLEOTIDE SEQUENCE [LARGE SCALE GENOMIC DNA]</scope>
    <source>
        <strain evidence="7">DSM 45537</strain>
    </source>
</reference>
<dbReference type="GO" id="GO:0016620">
    <property type="term" value="F:oxidoreductase activity, acting on the aldehyde or oxo group of donors, NAD or NADP as acceptor"/>
    <property type="evidence" value="ECO:0007669"/>
    <property type="project" value="InterPro"/>
</dbReference>
<sequence length="495" mass="51991">MITPDVIAAAEDRIREVSRTHFIGGQFRPTDSTETISVTNPATEESLGAIPNGTRDDIDAAVAAARSALPDWSRRTPAARAEMLFALADVVDANLDLLAAVESINGGKPFAAALEEIPVVSDGLRFMAGAARTAQAPAAAQYVPGMLSYIRREPVGVVGAVAPWNFPLMMAGWKIAPILAAGNTLVLKPSQLTPFSILVLMELAGDVLPPGVLNVVLGRGSDIGKALSEHPGIDMMAVTGSLASGQAVARDSAAGVKRVHLELGGKAPVVVFPDADIDDVAQTLVATGYTNAGQDCGAATRVVCHHDVHDLLVDKLVTAAENLVMGDPCAEEGVQLGPVIGAAQRDRIAAMVDQARKDGAKVVTGGAVPDRAGYFYPPTVITDVAPGTEMAREEVFGPVISVETFGTEAEAIAKANDVEYGLAASVWTADQRRALRVVEQLEFGSVWANTHLAFTTEMPWVGFGKSGYGRDNSIYALDDYTRTKHVMLPMDASAE</sequence>
<dbReference type="Pfam" id="PF00171">
    <property type="entry name" value="Aldedh"/>
    <property type="match status" value="1"/>
</dbReference>
<dbReference type="InterPro" id="IPR016163">
    <property type="entry name" value="Ald_DH_C"/>
</dbReference>
<dbReference type="RefSeq" id="WP_097247320.1">
    <property type="nucleotide sequence ID" value="NZ_JAMTCV010000001.1"/>
</dbReference>
<evidence type="ECO:0000256" key="3">
    <source>
        <dbReference type="PROSITE-ProRule" id="PRU10007"/>
    </source>
</evidence>
<dbReference type="InterPro" id="IPR016160">
    <property type="entry name" value="Ald_DH_CS_CYS"/>
</dbReference>
<evidence type="ECO:0000259" key="5">
    <source>
        <dbReference type="Pfam" id="PF00171"/>
    </source>
</evidence>
<comment type="similarity">
    <text evidence="4">Belongs to the aldehyde dehydrogenase family.</text>
</comment>
<dbReference type="PROSITE" id="PS00687">
    <property type="entry name" value="ALDEHYDE_DEHYDR_GLU"/>
    <property type="match status" value="1"/>
</dbReference>
<keyword evidence="2" id="KW-0520">NAD</keyword>
<gene>
    <name evidence="6" type="ORF">SAMN04244553_5362</name>
</gene>
<evidence type="ECO:0000256" key="2">
    <source>
        <dbReference type="ARBA" id="ARBA00023027"/>
    </source>
</evidence>
<dbReference type="InterPro" id="IPR029510">
    <property type="entry name" value="Ald_DH_CS_GLU"/>
</dbReference>
<dbReference type="Gene3D" id="3.40.309.10">
    <property type="entry name" value="Aldehyde Dehydrogenase, Chain A, domain 2"/>
    <property type="match status" value="1"/>
</dbReference>
<dbReference type="AlphaFoldDB" id="A0A285LTY8"/>
<dbReference type="InterPro" id="IPR016162">
    <property type="entry name" value="Ald_DH_N"/>
</dbReference>
<keyword evidence="1 4" id="KW-0560">Oxidoreductase</keyword>
<feature type="active site" evidence="3">
    <location>
        <position position="262"/>
    </location>
</feature>
<dbReference type="PANTHER" id="PTHR11699">
    <property type="entry name" value="ALDEHYDE DEHYDROGENASE-RELATED"/>
    <property type="match status" value="1"/>
</dbReference>
<dbReference type="EMBL" id="OBEG01000006">
    <property type="protein sequence ID" value="SNY88390.1"/>
    <property type="molecule type" value="Genomic_DNA"/>
</dbReference>
<dbReference type="OrthoDB" id="6882680at2"/>
<evidence type="ECO:0000313" key="7">
    <source>
        <dbReference type="Proteomes" id="UP000219565"/>
    </source>
</evidence>
<organism evidence="6 7">
    <name type="scientific">Nocardia amikacinitolerans</name>
    <dbReference type="NCBI Taxonomy" id="756689"/>
    <lineage>
        <taxon>Bacteria</taxon>
        <taxon>Bacillati</taxon>
        <taxon>Actinomycetota</taxon>
        <taxon>Actinomycetes</taxon>
        <taxon>Mycobacteriales</taxon>
        <taxon>Nocardiaceae</taxon>
        <taxon>Nocardia</taxon>
    </lineage>
</organism>
<keyword evidence="7" id="KW-1185">Reference proteome</keyword>
<dbReference type="Proteomes" id="UP000219565">
    <property type="component" value="Unassembled WGS sequence"/>
</dbReference>
<proteinExistence type="inferred from homology"/>
<protein>
    <submittedName>
        <fullName evidence="6">Aminobutyraldehyde dehydrogenase</fullName>
    </submittedName>
</protein>
<dbReference type="SUPFAM" id="SSF53720">
    <property type="entry name" value="ALDH-like"/>
    <property type="match status" value="1"/>
</dbReference>